<gene>
    <name evidence="1" type="ORF">AVEN_270530_1</name>
</gene>
<evidence type="ECO:0000313" key="2">
    <source>
        <dbReference type="Proteomes" id="UP000499080"/>
    </source>
</evidence>
<dbReference type="AlphaFoldDB" id="A0A4Y2B4K5"/>
<dbReference type="Proteomes" id="UP000499080">
    <property type="component" value="Unassembled WGS sequence"/>
</dbReference>
<reference evidence="1 2" key="1">
    <citation type="journal article" date="2019" name="Sci. Rep.">
        <title>Orb-weaving spider Araneus ventricosus genome elucidates the spidroin gene catalogue.</title>
        <authorList>
            <person name="Kono N."/>
            <person name="Nakamura H."/>
            <person name="Ohtoshi R."/>
            <person name="Moran D.A.P."/>
            <person name="Shinohara A."/>
            <person name="Yoshida Y."/>
            <person name="Fujiwara M."/>
            <person name="Mori M."/>
            <person name="Tomita M."/>
            <person name="Arakawa K."/>
        </authorList>
    </citation>
    <scope>NUCLEOTIDE SEQUENCE [LARGE SCALE GENOMIC DNA]</scope>
</reference>
<accession>A0A4Y2B4K5</accession>
<comment type="caution">
    <text evidence="1">The sequence shown here is derived from an EMBL/GenBank/DDBJ whole genome shotgun (WGS) entry which is preliminary data.</text>
</comment>
<sequence length="82" mass="9321">MFAEKIEHFGSSMWPDTVLHEPRAVPTVIQSILNGHKLMENVQIFCCCNRMDSEKRVQLDKKSAAPSVDELCNFVRINSLVS</sequence>
<protein>
    <submittedName>
        <fullName evidence="1">Uncharacterized protein</fullName>
    </submittedName>
</protein>
<evidence type="ECO:0000313" key="1">
    <source>
        <dbReference type="EMBL" id="GBL87262.1"/>
    </source>
</evidence>
<organism evidence="1 2">
    <name type="scientific">Araneus ventricosus</name>
    <name type="common">Orbweaver spider</name>
    <name type="synonym">Epeira ventricosa</name>
    <dbReference type="NCBI Taxonomy" id="182803"/>
    <lineage>
        <taxon>Eukaryota</taxon>
        <taxon>Metazoa</taxon>
        <taxon>Ecdysozoa</taxon>
        <taxon>Arthropoda</taxon>
        <taxon>Chelicerata</taxon>
        <taxon>Arachnida</taxon>
        <taxon>Araneae</taxon>
        <taxon>Araneomorphae</taxon>
        <taxon>Entelegynae</taxon>
        <taxon>Araneoidea</taxon>
        <taxon>Araneidae</taxon>
        <taxon>Araneus</taxon>
    </lineage>
</organism>
<dbReference type="OrthoDB" id="6465707at2759"/>
<name>A0A4Y2B4K5_ARAVE</name>
<dbReference type="EMBL" id="BGPR01000052">
    <property type="protein sequence ID" value="GBL87262.1"/>
    <property type="molecule type" value="Genomic_DNA"/>
</dbReference>
<proteinExistence type="predicted"/>
<keyword evidence="2" id="KW-1185">Reference proteome</keyword>